<evidence type="ECO:0000313" key="1">
    <source>
        <dbReference type="EMBL" id="XAM41786.1"/>
    </source>
</evidence>
<dbReference type="Proteomes" id="UP001477947">
    <property type="component" value="Chromosome"/>
</dbReference>
<organism evidence="1 2">
    <name type="scientific">Terrisporobacter petrolearius</name>
    <dbReference type="NCBI Taxonomy" id="1460447"/>
    <lineage>
        <taxon>Bacteria</taxon>
        <taxon>Bacillati</taxon>
        <taxon>Bacillota</taxon>
        <taxon>Clostridia</taxon>
        <taxon>Peptostreptococcales</taxon>
        <taxon>Peptostreptococcaceae</taxon>
        <taxon>Terrisporobacter</taxon>
    </lineage>
</organism>
<sequence>MRKWTAEQIAKLNNETITEKEYYELKNNKHVDGSRYYGQTDGIKEYDIELDNLELIFIYVK</sequence>
<evidence type="ECO:0000313" key="2">
    <source>
        <dbReference type="Proteomes" id="UP001477947"/>
    </source>
</evidence>
<reference evidence="1 2" key="1">
    <citation type="submission" date="2024-04" db="EMBL/GenBank/DDBJ databases">
        <title>Isolation and characterization of novel acetogenic strains of the genera Terrisporobacter and Acetoanaerobium.</title>
        <authorList>
            <person name="Boeer T."/>
            <person name="Schueler M.A."/>
            <person name="Lueschen A."/>
            <person name="Eysell L."/>
            <person name="Droege J."/>
            <person name="Heinemann M."/>
            <person name="Engelhardt L."/>
            <person name="Basen M."/>
            <person name="Daniel R."/>
        </authorList>
    </citation>
    <scope>NUCLEOTIDE SEQUENCE [LARGE SCALE GENOMIC DNA]</scope>
    <source>
        <strain evidence="1 2">ELB</strain>
    </source>
</reference>
<dbReference type="RefSeq" id="WP_074916657.1">
    <property type="nucleotide sequence ID" value="NZ_CP154622.1"/>
</dbReference>
<name>A0ABZ3FD83_9FIRM</name>
<gene>
    <name evidence="1" type="ORF">TPELB_20990</name>
</gene>
<protein>
    <submittedName>
        <fullName evidence="1">Uncharacterized protein</fullName>
    </submittedName>
</protein>
<dbReference type="EMBL" id="CP154622">
    <property type="protein sequence ID" value="XAM41786.1"/>
    <property type="molecule type" value="Genomic_DNA"/>
</dbReference>
<keyword evidence="2" id="KW-1185">Reference proteome</keyword>
<accession>A0ABZ3FD83</accession>
<proteinExistence type="predicted"/>